<dbReference type="CDD" id="cd00085">
    <property type="entry name" value="HNHc"/>
    <property type="match status" value="1"/>
</dbReference>
<organism evidence="2 3">
    <name type="scientific">Thiospirillum jenense</name>
    <dbReference type="NCBI Taxonomy" id="1653858"/>
    <lineage>
        <taxon>Bacteria</taxon>
        <taxon>Pseudomonadati</taxon>
        <taxon>Pseudomonadota</taxon>
        <taxon>Gammaproteobacteria</taxon>
        <taxon>Chromatiales</taxon>
        <taxon>Chromatiaceae</taxon>
        <taxon>Thiospirillum</taxon>
    </lineage>
</organism>
<dbReference type="GO" id="GO:0003676">
    <property type="term" value="F:nucleic acid binding"/>
    <property type="evidence" value="ECO:0007669"/>
    <property type="project" value="InterPro"/>
</dbReference>
<dbReference type="AlphaFoldDB" id="A0A839HEI0"/>
<dbReference type="GO" id="GO:0008270">
    <property type="term" value="F:zinc ion binding"/>
    <property type="evidence" value="ECO:0007669"/>
    <property type="project" value="InterPro"/>
</dbReference>
<gene>
    <name evidence="2" type="ORF">HUK38_05290</name>
</gene>
<proteinExistence type="predicted"/>
<keyword evidence="3" id="KW-1185">Reference proteome</keyword>
<dbReference type="EMBL" id="JABVCQ010000008">
    <property type="protein sequence ID" value="MBB1125648.1"/>
    <property type="molecule type" value="Genomic_DNA"/>
</dbReference>
<evidence type="ECO:0000313" key="2">
    <source>
        <dbReference type="EMBL" id="MBB1125648.1"/>
    </source>
</evidence>
<protein>
    <submittedName>
        <fullName evidence="2">HNH endonuclease</fullName>
    </submittedName>
</protein>
<feature type="domain" description="HNH" evidence="1">
    <location>
        <begin position="216"/>
        <end position="257"/>
    </location>
</feature>
<dbReference type="InterPro" id="IPR003615">
    <property type="entry name" value="HNH_nuc"/>
</dbReference>
<dbReference type="GO" id="GO:0004519">
    <property type="term" value="F:endonuclease activity"/>
    <property type="evidence" value="ECO:0007669"/>
    <property type="project" value="UniProtKB-KW"/>
</dbReference>
<keyword evidence="2" id="KW-0378">Hydrolase</keyword>
<dbReference type="InterPro" id="IPR002711">
    <property type="entry name" value="HNH"/>
</dbReference>
<evidence type="ECO:0000259" key="1">
    <source>
        <dbReference type="Pfam" id="PF01844"/>
    </source>
</evidence>
<evidence type="ECO:0000313" key="3">
    <source>
        <dbReference type="Proteomes" id="UP000548632"/>
    </source>
</evidence>
<dbReference type="Pfam" id="PF01844">
    <property type="entry name" value="HNH"/>
    <property type="match status" value="1"/>
</dbReference>
<reference evidence="2 3" key="1">
    <citation type="journal article" date="2020" name="Arch. Microbiol.">
        <title>The genome sequence of the giant phototrophic gammaproteobacterium Thiospirillum jenense gives insight into its physiological properties and phylogenetic relationships.</title>
        <authorList>
            <person name="Imhoff J.F."/>
            <person name="Meyer T.E."/>
            <person name="Kyndt J.A."/>
        </authorList>
    </citation>
    <scope>NUCLEOTIDE SEQUENCE [LARGE SCALE GENOMIC DNA]</scope>
    <source>
        <strain evidence="2 3">DSM 216</strain>
    </source>
</reference>
<keyword evidence="2" id="KW-0255">Endonuclease</keyword>
<dbReference type="Proteomes" id="UP000548632">
    <property type="component" value="Unassembled WGS sequence"/>
</dbReference>
<name>A0A839HEI0_9GAMM</name>
<accession>A0A839HEI0</accession>
<dbReference type="RefSeq" id="WP_182583196.1">
    <property type="nucleotide sequence ID" value="NZ_JABVCQ010000008.1"/>
</dbReference>
<keyword evidence="2" id="KW-0540">Nuclease</keyword>
<sequence>MSPPLYVDFSALHEAVRKMGANTFSPELEIEQGTDVLTRIDIELSTGGISVELKDVDFDTGLLAYKGRQVLLYIQDHGPRVQQVLNSEHEGNKYHVAFCSTLKKMQDIGRYERYVATNDTSGQFFISGLSSVGASVDGIVKLSICKNCLRRLMYKGYPNKREQIFKEFSLQAFFETYSSFFPHMPKRIAGDPHGETYTSDWTIVAGNYKSSQNYHCESCGIVLDAHKKLLHVHHRNGVKSDNAINNLQALCVDCHRKQPLHNHMFVKHTDMQLLNQLRREQGIVNSILSYEQTFRFADPGVHGVLYGCQEANVSIPEIGYILKDANGVTKAYLELAWPRTKRAVAIAEADIMAARELGWTVRPMIEALEAVNNK</sequence>
<comment type="caution">
    <text evidence="2">The sequence shown here is derived from an EMBL/GenBank/DDBJ whole genome shotgun (WGS) entry which is preliminary data.</text>
</comment>